<keyword evidence="1" id="KW-0812">Transmembrane</keyword>
<evidence type="ECO:0000313" key="2">
    <source>
        <dbReference type="EMBL" id="NJC55961.1"/>
    </source>
</evidence>
<sequence>MTKLTWVSGLIITAIGVVSWILGWYLNTFTGEPGNADIGAGILLLVGMPIAALGILLVVAGAISAGVKRFRDRRARA</sequence>
<feature type="transmembrane region" description="Helical" evidence="1">
    <location>
        <begin position="7"/>
        <end position="26"/>
    </location>
</feature>
<accession>A0A846S1B6</accession>
<name>A0A846S1B6_9MICO</name>
<organism evidence="2 3">
    <name type="scientific">Brevibacterium marinum</name>
    <dbReference type="NCBI Taxonomy" id="418643"/>
    <lineage>
        <taxon>Bacteria</taxon>
        <taxon>Bacillati</taxon>
        <taxon>Actinomycetota</taxon>
        <taxon>Actinomycetes</taxon>
        <taxon>Micrococcales</taxon>
        <taxon>Brevibacteriaceae</taxon>
        <taxon>Brevibacterium</taxon>
    </lineage>
</organism>
<keyword evidence="1" id="KW-0472">Membrane</keyword>
<dbReference type="AlphaFoldDB" id="A0A846S1B6"/>
<feature type="transmembrane region" description="Helical" evidence="1">
    <location>
        <begin position="38"/>
        <end position="67"/>
    </location>
</feature>
<dbReference type="RefSeq" id="WP_167949915.1">
    <property type="nucleotide sequence ID" value="NZ_BAAAPQ010000026.1"/>
</dbReference>
<dbReference type="EMBL" id="JAATJN010000001">
    <property type="protein sequence ID" value="NJC55961.1"/>
    <property type="molecule type" value="Genomic_DNA"/>
</dbReference>
<protein>
    <submittedName>
        <fullName evidence="2">Uncharacterized membrane protein YhaH (DUF805 family)</fullName>
    </submittedName>
</protein>
<comment type="caution">
    <text evidence="2">The sequence shown here is derived from an EMBL/GenBank/DDBJ whole genome shotgun (WGS) entry which is preliminary data.</text>
</comment>
<keyword evidence="1" id="KW-1133">Transmembrane helix</keyword>
<dbReference type="Proteomes" id="UP000576792">
    <property type="component" value="Unassembled WGS sequence"/>
</dbReference>
<keyword evidence="3" id="KW-1185">Reference proteome</keyword>
<evidence type="ECO:0000313" key="3">
    <source>
        <dbReference type="Proteomes" id="UP000576792"/>
    </source>
</evidence>
<reference evidence="2 3" key="1">
    <citation type="submission" date="2020-03" db="EMBL/GenBank/DDBJ databases">
        <title>Sequencing the genomes of 1000 actinobacteria strains.</title>
        <authorList>
            <person name="Klenk H.-P."/>
        </authorList>
    </citation>
    <scope>NUCLEOTIDE SEQUENCE [LARGE SCALE GENOMIC DNA]</scope>
    <source>
        <strain evidence="2 3">DSM 18964</strain>
    </source>
</reference>
<evidence type="ECO:0000256" key="1">
    <source>
        <dbReference type="SAM" id="Phobius"/>
    </source>
</evidence>
<gene>
    <name evidence="2" type="ORF">BKA07_000996</name>
</gene>
<proteinExistence type="predicted"/>